<name>A0A1M5MHG8_9FLAO</name>
<accession>A0A1M5MHG8</accession>
<dbReference type="EMBL" id="FQUT01000022">
    <property type="protein sequence ID" value="SHG76864.1"/>
    <property type="molecule type" value="Genomic_DNA"/>
</dbReference>
<proteinExistence type="predicted"/>
<keyword evidence="2" id="KW-1185">Reference proteome</keyword>
<protein>
    <submittedName>
        <fullName evidence="1">Uncharacterized protein</fullName>
    </submittedName>
</protein>
<sequence length="394" mass="44972">MAGPGVIFDSKTPISRKGIEPTQVKSIKLISDLDDGAANDGNGTIVEKNGLLFGETYTFKVESYTNGDPKDVNLIKWAVSYTDKETGKFYKNVLKDTFTGDEISITFNDSNGCGNDLNIIAYINDADNEGKLTQFKHNRFRFFDRIKLLNELEARKREPWRINQDDTNTCGPSAIMYSFAKKDKESYATFISDLHRKGNTQFNNYKIDISSDGDLKDIADTNPKTKENFPTTMASCDWIPNTCITDDENVFFDFEGNTKEEASAMTVPSRMKMLSEKLLGFTDVTDNTNLYFRKTGWIWGSTIEDIVELMNAKEEGYEVFLLVNMGLFNDKISGDFAFPQHWIVLENISHAQTDSGYIDITIYTWGRNPKTKYSYNKIRYEVFRTNYFGYVKAK</sequence>
<reference evidence="2" key="1">
    <citation type="submission" date="2016-11" db="EMBL/GenBank/DDBJ databases">
        <authorList>
            <person name="Varghese N."/>
            <person name="Submissions S."/>
        </authorList>
    </citation>
    <scope>NUCLEOTIDE SEQUENCE [LARGE SCALE GENOMIC DNA]</scope>
    <source>
        <strain evidence="2">DSM 27619</strain>
    </source>
</reference>
<dbReference type="Proteomes" id="UP000184518">
    <property type="component" value="Unassembled WGS sequence"/>
</dbReference>
<evidence type="ECO:0000313" key="2">
    <source>
        <dbReference type="Proteomes" id="UP000184518"/>
    </source>
</evidence>
<organism evidence="1 2">
    <name type="scientific">Chryseobacterium arachidis</name>
    <dbReference type="NCBI Taxonomy" id="1416778"/>
    <lineage>
        <taxon>Bacteria</taxon>
        <taxon>Pseudomonadati</taxon>
        <taxon>Bacteroidota</taxon>
        <taxon>Flavobacteriia</taxon>
        <taxon>Flavobacteriales</taxon>
        <taxon>Weeksellaceae</taxon>
        <taxon>Chryseobacterium group</taxon>
        <taxon>Chryseobacterium</taxon>
    </lineage>
</organism>
<dbReference type="RefSeq" id="WP_072964125.1">
    <property type="nucleotide sequence ID" value="NZ_FQUT01000022.1"/>
</dbReference>
<dbReference type="STRING" id="1416778.SAMN05443633_12231"/>
<dbReference type="OrthoDB" id="6717961at2"/>
<dbReference type="AlphaFoldDB" id="A0A1M5MHG8"/>
<evidence type="ECO:0000313" key="1">
    <source>
        <dbReference type="EMBL" id="SHG76864.1"/>
    </source>
</evidence>
<gene>
    <name evidence="1" type="ORF">SAMN05443633_12231</name>
</gene>